<dbReference type="Proteomes" id="UP001050808">
    <property type="component" value="Unassembled WGS sequence"/>
</dbReference>
<dbReference type="EMBL" id="BNDY01000017">
    <property type="protein sequence ID" value="GHI40233.1"/>
    <property type="molecule type" value="Genomic_DNA"/>
</dbReference>
<evidence type="ECO:0000259" key="2">
    <source>
        <dbReference type="Pfam" id="PF12158"/>
    </source>
</evidence>
<evidence type="ECO:0000313" key="4">
    <source>
        <dbReference type="Proteomes" id="UP001050808"/>
    </source>
</evidence>
<accession>A0ABQ3QSL6</accession>
<dbReference type="Pfam" id="PF12158">
    <property type="entry name" value="DUF3592"/>
    <property type="match status" value="1"/>
</dbReference>
<evidence type="ECO:0000256" key="1">
    <source>
        <dbReference type="SAM" id="MobiDB-lite"/>
    </source>
</evidence>
<feature type="region of interest" description="Disordered" evidence="1">
    <location>
        <begin position="1"/>
        <end position="24"/>
    </location>
</feature>
<feature type="compositionally biased region" description="Basic and acidic residues" evidence="1">
    <location>
        <begin position="1"/>
        <end position="17"/>
    </location>
</feature>
<feature type="region of interest" description="Disordered" evidence="1">
    <location>
        <begin position="127"/>
        <end position="149"/>
    </location>
</feature>
<name>A0ABQ3QSL6_9ACTN</name>
<keyword evidence="4" id="KW-1185">Reference proteome</keyword>
<reference evidence="3" key="1">
    <citation type="submission" date="2024-05" db="EMBL/GenBank/DDBJ databases">
        <title>Whole genome shotgun sequence of Streptomyces violascens NBRC 12920.</title>
        <authorList>
            <person name="Komaki H."/>
            <person name="Tamura T."/>
        </authorList>
    </citation>
    <scope>NUCLEOTIDE SEQUENCE</scope>
    <source>
        <strain evidence="3">NBRC 12920</strain>
    </source>
</reference>
<dbReference type="InterPro" id="IPR021994">
    <property type="entry name" value="DUF3592"/>
</dbReference>
<feature type="domain" description="DUF3592" evidence="2">
    <location>
        <begin position="69"/>
        <end position="128"/>
    </location>
</feature>
<protein>
    <recommendedName>
        <fullName evidence="2">DUF3592 domain-containing protein</fullName>
    </recommendedName>
</protein>
<organism evidence="3 4">
    <name type="scientific">Streptomyces violascens</name>
    <dbReference type="NCBI Taxonomy" id="67381"/>
    <lineage>
        <taxon>Bacteria</taxon>
        <taxon>Bacillati</taxon>
        <taxon>Actinomycetota</taxon>
        <taxon>Actinomycetes</taxon>
        <taxon>Kitasatosporales</taxon>
        <taxon>Streptomycetaceae</taxon>
        <taxon>Streptomyces</taxon>
    </lineage>
</organism>
<gene>
    <name evidence="3" type="ORF">Sviol_46410</name>
</gene>
<evidence type="ECO:0000313" key="3">
    <source>
        <dbReference type="EMBL" id="GHI40233.1"/>
    </source>
</evidence>
<comment type="caution">
    <text evidence="3">The sequence shown here is derived from an EMBL/GenBank/DDBJ whole genome shotgun (WGS) entry which is preliminary data.</text>
</comment>
<proteinExistence type="predicted"/>
<sequence length="149" mass="16379">MPSRQFERLSETARHDSGSTSQPAVASAVFSHQRQLSQRLHRLVTAQNGIDQLEQPIGRLRTITNGIAVEGRCVRRYSSQGSEGNTYWHHVHGFTTLEGQYLVFEEDAMLLAQGDTVTVRYRPDNPARTAPSWGAGEAGHRCSAASSAS</sequence>